<reference evidence="5 6" key="2">
    <citation type="submission" date="2018-11" db="EMBL/GenBank/DDBJ databases">
        <authorList>
            <consortium name="Pathogen Informatics"/>
        </authorList>
    </citation>
    <scope>NUCLEOTIDE SEQUENCE [LARGE SCALE GENOMIC DNA]</scope>
</reference>
<reference evidence="7" key="1">
    <citation type="submission" date="2016-06" db="UniProtKB">
        <authorList>
            <consortium name="WormBaseParasite"/>
        </authorList>
    </citation>
    <scope>IDENTIFICATION</scope>
</reference>
<keyword evidence="6" id="KW-1185">Reference proteome</keyword>
<evidence type="ECO:0000256" key="2">
    <source>
        <dbReference type="ARBA" id="ARBA00022723"/>
    </source>
</evidence>
<organism evidence="7">
    <name type="scientific">Gongylonema pulchrum</name>
    <dbReference type="NCBI Taxonomy" id="637853"/>
    <lineage>
        <taxon>Eukaryota</taxon>
        <taxon>Metazoa</taxon>
        <taxon>Ecdysozoa</taxon>
        <taxon>Nematoda</taxon>
        <taxon>Chromadorea</taxon>
        <taxon>Rhabditida</taxon>
        <taxon>Spirurina</taxon>
        <taxon>Spiruromorpha</taxon>
        <taxon>Spiruroidea</taxon>
        <taxon>Gongylonematidae</taxon>
        <taxon>Gongylonema</taxon>
    </lineage>
</organism>
<gene>
    <name evidence="5" type="ORF">GPUH_LOCUS11760</name>
</gene>
<dbReference type="OrthoDB" id="10254945at2759"/>
<protein>
    <submittedName>
        <fullName evidence="7">Inositol-phosphate phosphatase</fullName>
    </submittedName>
</protein>
<keyword evidence="2 4" id="KW-0479">Metal-binding</keyword>
<dbReference type="InterPro" id="IPR020550">
    <property type="entry name" value="Inositol_monophosphatase_CS"/>
</dbReference>
<evidence type="ECO:0000256" key="1">
    <source>
        <dbReference type="ARBA" id="ARBA00009759"/>
    </source>
</evidence>
<name>A0A183DSR9_9BILA</name>
<dbReference type="EMBL" id="UYRT01078783">
    <property type="protein sequence ID" value="VDN19208.1"/>
    <property type="molecule type" value="Genomic_DNA"/>
</dbReference>
<dbReference type="InterPro" id="IPR000760">
    <property type="entry name" value="Inositol_monophosphatase-like"/>
</dbReference>
<dbReference type="SUPFAM" id="SSF56655">
    <property type="entry name" value="Carbohydrate phosphatase"/>
    <property type="match status" value="1"/>
</dbReference>
<evidence type="ECO:0000313" key="5">
    <source>
        <dbReference type="EMBL" id="VDN19208.1"/>
    </source>
</evidence>
<dbReference type="GO" id="GO:0008934">
    <property type="term" value="F:inositol monophosphate 1-phosphatase activity"/>
    <property type="evidence" value="ECO:0007669"/>
    <property type="project" value="TreeGrafter"/>
</dbReference>
<evidence type="ECO:0000256" key="3">
    <source>
        <dbReference type="ARBA" id="ARBA00022842"/>
    </source>
</evidence>
<sequence>MIYVAQGGVDAYVEYGVHAWDIAASGIIVKEAGGVLLDPTGAEFDVMSRRVLCASTPELAKAIGATLTHVAYEKEG</sequence>
<accession>A0A183DSR9</accession>
<comment type="cofactor">
    <cofactor evidence="4">
        <name>Mg(2+)</name>
        <dbReference type="ChEBI" id="CHEBI:18420"/>
    </cofactor>
</comment>
<dbReference type="Pfam" id="PF00459">
    <property type="entry name" value="Inositol_P"/>
    <property type="match status" value="1"/>
</dbReference>
<evidence type="ECO:0000313" key="7">
    <source>
        <dbReference type="WBParaSite" id="GPUH_0001177401-mRNA-1"/>
    </source>
</evidence>
<evidence type="ECO:0000313" key="6">
    <source>
        <dbReference type="Proteomes" id="UP000271098"/>
    </source>
</evidence>
<dbReference type="Proteomes" id="UP000271098">
    <property type="component" value="Unassembled WGS sequence"/>
</dbReference>
<dbReference type="GO" id="GO:0007165">
    <property type="term" value="P:signal transduction"/>
    <property type="evidence" value="ECO:0007669"/>
    <property type="project" value="TreeGrafter"/>
</dbReference>
<dbReference type="PANTHER" id="PTHR20854:SF4">
    <property type="entry name" value="INOSITOL-1-MONOPHOSPHATASE-RELATED"/>
    <property type="match status" value="1"/>
</dbReference>
<feature type="binding site" evidence="4">
    <location>
        <position position="21"/>
    </location>
    <ligand>
        <name>Mg(2+)</name>
        <dbReference type="ChEBI" id="CHEBI:18420"/>
        <label>1</label>
        <note>catalytic</note>
    </ligand>
</feature>
<dbReference type="PANTHER" id="PTHR20854">
    <property type="entry name" value="INOSITOL MONOPHOSPHATASE"/>
    <property type="match status" value="1"/>
</dbReference>
<dbReference type="GO" id="GO:0046872">
    <property type="term" value="F:metal ion binding"/>
    <property type="evidence" value="ECO:0007669"/>
    <property type="project" value="UniProtKB-KW"/>
</dbReference>
<keyword evidence="3 4" id="KW-0460">Magnesium</keyword>
<dbReference type="GO" id="GO:0046854">
    <property type="term" value="P:phosphatidylinositol phosphate biosynthetic process"/>
    <property type="evidence" value="ECO:0007669"/>
    <property type="project" value="InterPro"/>
</dbReference>
<dbReference type="Gene3D" id="3.40.190.80">
    <property type="match status" value="1"/>
</dbReference>
<proteinExistence type="inferred from homology"/>
<dbReference type="PROSITE" id="PS00630">
    <property type="entry name" value="IMP_2"/>
    <property type="match status" value="1"/>
</dbReference>
<dbReference type="AlphaFoldDB" id="A0A183DSR9"/>
<comment type="similarity">
    <text evidence="1">Belongs to the inositol monophosphatase superfamily.</text>
</comment>
<evidence type="ECO:0000256" key="4">
    <source>
        <dbReference type="PIRSR" id="PIRSR600760-2"/>
    </source>
</evidence>
<dbReference type="WBParaSite" id="GPUH_0001177401-mRNA-1">
    <property type="protein sequence ID" value="GPUH_0001177401-mRNA-1"/>
    <property type="gene ID" value="GPUH_0001177401"/>
</dbReference>
<dbReference type="GO" id="GO:0006020">
    <property type="term" value="P:inositol metabolic process"/>
    <property type="evidence" value="ECO:0007669"/>
    <property type="project" value="TreeGrafter"/>
</dbReference>